<dbReference type="EMBL" id="AZFE01000030">
    <property type="protein sequence ID" value="KRL56053.1"/>
    <property type="molecule type" value="Genomic_DNA"/>
</dbReference>
<feature type="transmembrane region" description="Helical" evidence="6">
    <location>
        <begin position="474"/>
        <end position="496"/>
    </location>
</feature>
<keyword evidence="8" id="KW-1185">Reference proteome</keyword>
<keyword evidence="5 6" id="KW-0472">Membrane</keyword>
<dbReference type="Pfam" id="PF01943">
    <property type="entry name" value="Polysacc_synt"/>
    <property type="match status" value="1"/>
</dbReference>
<dbReference type="AlphaFoldDB" id="A0A0R1RQ04"/>
<feature type="transmembrane region" description="Helical" evidence="6">
    <location>
        <begin position="203"/>
        <end position="224"/>
    </location>
</feature>
<accession>A0A0R1RQ04</accession>
<feature type="transmembrane region" description="Helical" evidence="6">
    <location>
        <begin position="306"/>
        <end position="325"/>
    </location>
</feature>
<feature type="transmembrane region" description="Helical" evidence="6">
    <location>
        <begin position="435"/>
        <end position="453"/>
    </location>
</feature>
<dbReference type="Proteomes" id="UP000051697">
    <property type="component" value="Unassembled WGS sequence"/>
</dbReference>
<evidence type="ECO:0000256" key="2">
    <source>
        <dbReference type="ARBA" id="ARBA00022475"/>
    </source>
</evidence>
<dbReference type="GO" id="GO:0005886">
    <property type="term" value="C:plasma membrane"/>
    <property type="evidence" value="ECO:0007669"/>
    <property type="project" value="UniProtKB-SubCell"/>
</dbReference>
<evidence type="ECO:0000256" key="4">
    <source>
        <dbReference type="ARBA" id="ARBA00022989"/>
    </source>
</evidence>
<evidence type="ECO:0000256" key="5">
    <source>
        <dbReference type="ARBA" id="ARBA00023136"/>
    </source>
</evidence>
<feature type="transmembrane region" description="Helical" evidence="6">
    <location>
        <begin position="383"/>
        <end position="401"/>
    </location>
</feature>
<protein>
    <submittedName>
        <fullName evidence="7">MOP superfamily multidrug oligosaccharidyl-lipid polysaccharide flippase transporter</fullName>
    </submittedName>
</protein>
<comment type="subcellular location">
    <subcellularLocation>
        <location evidence="1">Cell membrane</location>
        <topology evidence="1">Multi-pass membrane protein</topology>
    </subcellularLocation>
</comment>
<keyword evidence="2" id="KW-1003">Cell membrane</keyword>
<dbReference type="InterPro" id="IPR002797">
    <property type="entry name" value="Polysacc_synth"/>
</dbReference>
<evidence type="ECO:0000256" key="6">
    <source>
        <dbReference type="SAM" id="Phobius"/>
    </source>
</evidence>
<gene>
    <name evidence="7" type="ORF">FC70_GL000640</name>
</gene>
<feature type="transmembrane region" description="Helical" evidence="6">
    <location>
        <begin position="25"/>
        <end position="46"/>
    </location>
</feature>
<dbReference type="InterPro" id="IPR050833">
    <property type="entry name" value="Poly_Biosynth_Transport"/>
</dbReference>
<dbReference type="STRING" id="1423778.FC70_GL000640"/>
<dbReference type="InterPro" id="IPR024923">
    <property type="entry name" value="PG_synth_SpoVB"/>
</dbReference>
<organism evidence="7 8">
    <name type="scientific">Paucilactobacillus oligofermentans DSM 15707 = LMG 22743</name>
    <dbReference type="NCBI Taxonomy" id="1423778"/>
    <lineage>
        <taxon>Bacteria</taxon>
        <taxon>Bacillati</taxon>
        <taxon>Bacillota</taxon>
        <taxon>Bacilli</taxon>
        <taxon>Lactobacillales</taxon>
        <taxon>Lactobacillaceae</taxon>
        <taxon>Paucilactobacillus</taxon>
    </lineage>
</organism>
<evidence type="ECO:0000313" key="8">
    <source>
        <dbReference type="Proteomes" id="UP000051697"/>
    </source>
</evidence>
<keyword evidence="3 6" id="KW-0812">Transmembrane</keyword>
<reference evidence="7 8" key="1">
    <citation type="journal article" date="2015" name="Genome Announc.">
        <title>Expanding the biotechnology potential of lactobacilli through comparative genomics of 213 strains and associated genera.</title>
        <authorList>
            <person name="Sun Z."/>
            <person name="Harris H.M."/>
            <person name="McCann A."/>
            <person name="Guo C."/>
            <person name="Argimon S."/>
            <person name="Zhang W."/>
            <person name="Yang X."/>
            <person name="Jeffery I.B."/>
            <person name="Cooney J.C."/>
            <person name="Kagawa T.F."/>
            <person name="Liu W."/>
            <person name="Song Y."/>
            <person name="Salvetti E."/>
            <person name="Wrobel A."/>
            <person name="Rasinkangas P."/>
            <person name="Parkhill J."/>
            <person name="Rea M.C."/>
            <person name="O'Sullivan O."/>
            <person name="Ritari J."/>
            <person name="Douillard F.P."/>
            <person name="Paul Ross R."/>
            <person name="Yang R."/>
            <person name="Briner A.E."/>
            <person name="Felis G.E."/>
            <person name="de Vos W.M."/>
            <person name="Barrangou R."/>
            <person name="Klaenhammer T.R."/>
            <person name="Caufield P.W."/>
            <person name="Cui Y."/>
            <person name="Zhang H."/>
            <person name="O'Toole P.W."/>
        </authorList>
    </citation>
    <scope>NUCLEOTIDE SEQUENCE [LARGE SCALE GENOMIC DNA]</scope>
    <source>
        <strain evidence="7 8">DSM 15707</strain>
    </source>
</reference>
<sequence length="547" mass="60189">MRENGGKLNLSGNLDAQQQMVQGSVWMTAGSIFSRILGAIYIIPWVTWLGAYSDQANALFSKGYNVYSLFLMAATAGIPAAVSKLVSHYNELNEYGVGRRLYKHGMFVSAFTGLLSAIILFFGAPLFDGGDPNVIPVLRSLAVAVLVIPGMSLSRGLFQGYHQMAPSAISQFLEQVFRVIYMLASTFVIMKIMHGSWKTAVVHSTFAAFIGAIGGILILGFYWVRNRNQMNELRDNSDNKLVISSWTLIKDIVIQAIPFIIVSSGTVIFQLIDQYTFFDAMGRVGHYSIWQLNQLWALFSFNANKLIMIVISLASAMSEAVIPLLSAARARKDNNDIRKQIANALMLFYFVMIPSALGLAAVSTPIYTVFYRFNDSGSTILELSAFVAIFIGLFTIASAIMQGVSENIKTLKLLGIGIVVKLVLQYPMIMIFKTIGPLMATGIGMAVTSYLIIHSLNKEFKIPFKKMTKTTNQILLYSIITYVVAKLIVMGLYLVIDPSGRLTAMLVLVPAVAGGGLVYVYLVLKSRLADMLLGPRIAGVRRKLHIK</sequence>
<feature type="transmembrane region" description="Helical" evidence="6">
    <location>
        <begin position="139"/>
        <end position="158"/>
    </location>
</feature>
<evidence type="ECO:0000256" key="3">
    <source>
        <dbReference type="ARBA" id="ARBA00022692"/>
    </source>
</evidence>
<feature type="transmembrane region" description="Helical" evidence="6">
    <location>
        <begin position="107"/>
        <end position="127"/>
    </location>
</feature>
<dbReference type="PATRIC" id="fig|1423778.4.peg.668"/>
<keyword evidence="4 6" id="KW-1133">Transmembrane helix</keyword>
<dbReference type="PIRSF" id="PIRSF038958">
    <property type="entry name" value="PG_synth_SpoVB"/>
    <property type="match status" value="1"/>
</dbReference>
<comment type="caution">
    <text evidence="7">The sequence shown here is derived from an EMBL/GenBank/DDBJ whole genome shotgun (WGS) entry which is preliminary data.</text>
</comment>
<feature type="transmembrane region" description="Helical" evidence="6">
    <location>
        <begin position="502"/>
        <end position="524"/>
    </location>
</feature>
<feature type="transmembrane region" description="Helical" evidence="6">
    <location>
        <begin position="252"/>
        <end position="272"/>
    </location>
</feature>
<dbReference type="PANTHER" id="PTHR30250:SF21">
    <property type="entry name" value="LIPID II FLIPPASE MURJ"/>
    <property type="match status" value="1"/>
</dbReference>
<name>A0A0R1RQ04_9LACO</name>
<feature type="transmembrane region" description="Helical" evidence="6">
    <location>
        <begin position="66"/>
        <end position="86"/>
    </location>
</feature>
<feature type="transmembrane region" description="Helical" evidence="6">
    <location>
        <begin position="413"/>
        <end position="429"/>
    </location>
</feature>
<evidence type="ECO:0000313" key="7">
    <source>
        <dbReference type="EMBL" id="KRL56053.1"/>
    </source>
</evidence>
<dbReference type="PANTHER" id="PTHR30250">
    <property type="entry name" value="PST FAMILY PREDICTED COLANIC ACID TRANSPORTER"/>
    <property type="match status" value="1"/>
</dbReference>
<evidence type="ECO:0000256" key="1">
    <source>
        <dbReference type="ARBA" id="ARBA00004651"/>
    </source>
</evidence>
<dbReference type="CDD" id="cd13124">
    <property type="entry name" value="MATE_SpoVB_like"/>
    <property type="match status" value="1"/>
</dbReference>
<feature type="transmembrane region" description="Helical" evidence="6">
    <location>
        <begin position="179"/>
        <end position="197"/>
    </location>
</feature>
<feature type="transmembrane region" description="Helical" evidence="6">
    <location>
        <begin position="346"/>
        <end position="371"/>
    </location>
</feature>
<proteinExistence type="predicted"/>